<dbReference type="InterPro" id="IPR029058">
    <property type="entry name" value="AB_hydrolase_fold"/>
</dbReference>
<dbReference type="PANTHER" id="PTHR11757">
    <property type="entry name" value="PROTEASE FAMILY S9A OLIGOPEPTIDASE"/>
    <property type="match status" value="1"/>
</dbReference>
<organism evidence="5 6">
    <name type="scientific">Heracleum sosnowskyi</name>
    <dbReference type="NCBI Taxonomy" id="360622"/>
    <lineage>
        <taxon>Eukaryota</taxon>
        <taxon>Viridiplantae</taxon>
        <taxon>Streptophyta</taxon>
        <taxon>Embryophyta</taxon>
        <taxon>Tracheophyta</taxon>
        <taxon>Spermatophyta</taxon>
        <taxon>Magnoliopsida</taxon>
        <taxon>eudicotyledons</taxon>
        <taxon>Gunneridae</taxon>
        <taxon>Pentapetalae</taxon>
        <taxon>asterids</taxon>
        <taxon>campanulids</taxon>
        <taxon>Apiales</taxon>
        <taxon>Apiaceae</taxon>
        <taxon>Apioideae</taxon>
        <taxon>apioid superclade</taxon>
        <taxon>Tordylieae</taxon>
        <taxon>Tordyliinae</taxon>
        <taxon>Heracleum</taxon>
    </lineage>
</organism>
<dbReference type="AlphaFoldDB" id="A0AAD8H7P6"/>
<gene>
    <name evidence="5" type="ORF">POM88_046448</name>
</gene>
<dbReference type="PANTHER" id="PTHR11757:SF12">
    <property type="entry name" value="PROLYL ENDOPEPTIDASE"/>
    <property type="match status" value="1"/>
</dbReference>
<dbReference type="InterPro" id="IPR002470">
    <property type="entry name" value="Peptidase_S9A"/>
</dbReference>
<dbReference type="GO" id="GO:0004252">
    <property type="term" value="F:serine-type endopeptidase activity"/>
    <property type="evidence" value="ECO:0007669"/>
    <property type="project" value="UniProtKB-UniRule"/>
</dbReference>
<dbReference type="SUPFAM" id="SSF53474">
    <property type="entry name" value="alpha/beta-Hydrolases"/>
    <property type="match status" value="1"/>
</dbReference>
<reference evidence="5" key="1">
    <citation type="submission" date="2023-02" db="EMBL/GenBank/DDBJ databases">
        <title>Genome of toxic invasive species Heracleum sosnowskyi carries increased number of genes despite the absence of recent whole-genome duplications.</title>
        <authorList>
            <person name="Schelkunov M."/>
            <person name="Shtratnikova V."/>
            <person name="Makarenko M."/>
            <person name="Klepikova A."/>
            <person name="Omelchenko D."/>
            <person name="Novikova G."/>
            <person name="Obukhova E."/>
            <person name="Bogdanov V."/>
            <person name="Penin A."/>
            <person name="Logacheva M."/>
        </authorList>
    </citation>
    <scope>NUCLEOTIDE SEQUENCE</scope>
    <source>
        <strain evidence="5">Hsosn_3</strain>
        <tissue evidence="5">Leaf</tissue>
    </source>
</reference>
<name>A0AAD8H7P6_9APIA</name>
<dbReference type="InterPro" id="IPR001375">
    <property type="entry name" value="Peptidase_S9_cat"/>
</dbReference>
<evidence type="ECO:0000256" key="3">
    <source>
        <dbReference type="RuleBase" id="RU368024"/>
    </source>
</evidence>
<dbReference type="GO" id="GO:0009507">
    <property type="term" value="C:chloroplast"/>
    <property type="evidence" value="ECO:0007669"/>
    <property type="project" value="TreeGrafter"/>
</dbReference>
<dbReference type="EC" id="3.4.21.-" evidence="3"/>
<dbReference type="Pfam" id="PF00326">
    <property type="entry name" value="Peptidase_S9"/>
    <property type="match status" value="1"/>
</dbReference>
<feature type="domain" description="Peptidase S9 prolyl oligopeptidase catalytic" evidence="4">
    <location>
        <begin position="94"/>
        <end position="303"/>
    </location>
</feature>
<evidence type="ECO:0000259" key="4">
    <source>
        <dbReference type="Pfam" id="PF00326"/>
    </source>
</evidence>
<evidence type="ECO:0000313" key="6">
    <source>
        <dbReference type="Proteomes" id="UP001237642"/>
    </source>
</evidence>
<keyword evidence="3" id="KW-0645">Protease</keyword>
<comment type="caution">
    <text evidence="5">The sequence shown here is derived from an EMBL/GenBank/DDBJ whole genome shotgun (WGS) entry which is preliminary data.</text>
</comment>
<dbReference type="Gene3D" id="3.40.50.1820">
    <property type="entry name" value="alpha/beta hydrolase"/>
    <property type="match status" value="1"/>
</dbReference>
<comment type="function">
    <text evidence="2">Serine peptidase whose precise substrate specificity remains unclear. Does not cleave peptides after a arginine or lysine residue. Regulates trans-Golgi network morphology and sorting by regulating the membrane binding of the AP-1 complex. May play a role in the regulation of synaptic vesicle exocytosis.</text>
</comment>
<evidence type="ECO:0000256" key="1">
    <source>
        <dbReference type="ARBA" id="ARBA00005228"/>
    </source>
</evidence>
<comment type="similarity">
    <text evidence="1 3">Belongs to the peptidase S9A family.</text>
</comment>
<dbReference type="PRINTS" id="PR00862">
    <property type="entry name" value="PROLIGOPTASE"/>
</dbReference>
<dbReference type="EMBL" id="JAUIZM010000010">
    <property type="protein sequence ID" value="KAK1361974.1"/>
    <property type="molecule type" value="Genomic_DNA"/>
</dbReference>
<dbReference type="InterPro" id="IPR051543">
    <property type="entry name" value="Serine_Peptidase_S9A"/>
</dbReference>
<dbReference type="Proteomes" id="UP001237642">
    <property type="component" value="Unassembled WGS sequence"/>
</dbReference>
<dbReference type="GO" id="GO:0006508">
    <property type="term" value="P:proteolysis"/>
    <property type="evidence" value="ECO:0007669"/>
    <property type="project" value="UniProtKB-KW"/>
</dbReference>
<keyword evidence="3" id="KW-0720">Serine protease</keyword>
<accession>A0AAD8H7P6</accession>
<evidence type="ECO:0000256" key="2">
    <source>
        <dbReference type="ARBA" id="ARBA00045448"/>
    </source>
</evidence>
<sequence>MPDVIVDYDTLRHTFSIVHHDEVVSDNSWAYIHEKDGSELVNTSSEKGEDVIVNEGQKWSDFSDAYRCESPGLLEGYGAYGYVLDKSWSTDRRSLLDRGWVIAFADVRYISKVVTLVLIVHGSGLNKSNSIADFVSCAEYLISKGYVHKSRLGAFGGSAGGLLVGAAANRNPELFRAIILKNPFPDVCNTLLDPGLPTAIKSDREEFGNPKIRSHFLSIFSYSPYDNIPTGICCPAMLVTDSRVGVWESAKWVAKVRENACSDCSKAVILETNMKCGHLGEPGRLTEFEKYAYQYAFMMKAMGLMNTPYAI</sequence>
<keyword evidence="6" id="KW-1185">Reference proteome</keyword>
<reference evidence="5" key="2">
    <citation type="submission" date="2023-05" db="EMBL/GenBank/DDBJ databases">
        <authorList>
            <person name="Schelkunov M.I."/>
        </authorList>
    </citation>
    <scope>NUCLEOTIDE SEQUENCE</scope>
    <source>
        <strain evidence="5">Hsosn_3</strain>
        <tissue evidence="5">Leaf</tissue>
    </source>
</reference>
<protein>
    <recommendedName>
        <fullName evidence="3">Prolyl endopeptidase</fullName>
        <ecNumber evidence="3">3.4.21.-</ecNumber>
    </recommendedName>
</protein>
<proteinExistence type="inferred from homology"/>
<keyword evidence="3" id="KW-0378">Hydrolase</keyword>
<evidence type="ECO:0000313" key="5">
    <source>
        <dbReference type="EMBL" id="KAK1361974.1"/>
    </source>
</evidence>